<dbReference type="Proteomes" id="UP000027178">
    <property type="component" value="Unassembled WGS sequence"/>
</dbReference>
<name>A0A066YIN6_9ACTN</name>
<dbReference type="PATRIC" id="fig|1348663.4.peg.6886"/>
<gene>
    <name evidence="1" type="ORF">KCH_71160</name>
</gene>
<evidence type="ECO:0000313" key="1">
    <source>
        <dbReference type="EMBL" id="KDN81022.1"/>
    </source>
</evidence>
<protein>
    <submittedName>
        <fullName evidence="1">Uncharacterized protein</fullName>
    </submittedName>
</protein>
<keyword evidence="2" id="KW-1185">Reference proteome</keyword>
<dbReference type="EMBL" id="JNBY01000155">
    <property type="protein sequence ID" value="KDN81022.1"/>
    <property type="molecule type" value="Genomic_DNA"/>
</dbReference>
<comment type="caution">
    <text evidence="1">The sequence shown here is derived from an EMBL/GenBank/DDBJ whole genome shotgun (WGS) entry which is preliminary data.</text>
</comment>
<dbReference type="AlphaFoldDB" id="A0A066YIN6"/>
<dbReference type="HOGENOM" id="CLU_2861820_0_0_11"/>
<evidence type="ECO:0000313" key="2">
    <source>
        <dbReference type="Proteomes" id="UP000027178"/>
    </source>
</evidence>
<sequence length="64" mass="7119">MCDVLHGAAPFAAGWFWRLAGATVARPINAVHKPVRQRLLARSMTNILCQSRGCCRASRVEIQR</sequence>
<organism evidence="1 2">
    <name type="scientific">Kitasatospora cheerisanensis KCTC 2395</name>
    <dbReference type="NCBI Taxonomy" id="1348663"/>
    <lineage>
        <taxon>Bacteria</taxon>
        <taxon>Bacillati</taxon>
        <taxon>Actinomycetota</taxon>
        <taxon>Actinomycetes</taxon>
        <taxon>Kitasatosporales</taxon>
        <taxon>Streptomycetaceae</taxon>
        <taxon>Kitasatospora</taxon>
    </lineage>
</organism>
<accession>A0A066YIN6</accession>
<proteinExistence type="predicted"/>
<reference evidence="1 2" key="1">
    <citation type="submission" date="2014-05" db="EMBL/GenBank/DDBJ databases">
        <title>Draft Genome Sequence of Kitasatospora cheerisanensis KCTC 2395.</title>
        <authorList>
            <person name="Nam D.H."/>
        </authorList>
    </citation>
    <scope>NUCLEOTIDE SEQUENCE [LARGE SCALE GENOMIC DNA]</scope>
    <source>
        <strain evidence="1 2">KCTC 2395</strain>
    </source>
</reference>